<evidence type="ECO:0000313" key="2">
    <source>
        <dbReference type="EMBL" id="KAK8499904.1"/>
    </source>
</evidence>
<dbReference type="InterPro" id="IPR001810">
    <property type="entry name" value="F-box_dom"/>
</dbReference>
<dbReference type="InterPro" id="IPR055294">
    <property type="entry name" value="FBL60-like"/>
</dbReference>
<dbReference type="PANTHER" id="PTHR31293">
    <property type="entry name" value="RNI-LIKE SUPERFAMILY PROTEIN"/>
    <property type="match status" value="1"/>
</dbReference>
<accession>A0ABR2AZV3</accession>
<gene>
    <name evidence="2" type="ORF">V6N12_042739</name>
</gene>
<dbReference type="PROSITE" id="PS50181">
    <property type="entry name" value="FBOX"/>
    <property type="match status" value="1"/>
</dbReference>
<proteinExistence type="predicted"/>
<organism evidence="2 3">
    <name type="scientific">Hibiscus sabdariffa</name>
    <name type="common">roselle</name>
    <dbReference type="NCBI Taxonomy" id="183260"/>
    <lineage>
        <taxon>Eukaryota</taxon>
        <taxon>Viridiplantae</taxon>
        <taxon>Streptophyta</taxon>
        <taxon>Embryophyta</taxon>
        <taxon>Tracheophyta</taxon>
        <taxon>Spermatophyta</taxon>
        <taxon>Magnoliopsida</taxon>
        <taxon>eudicotyledons</taxon>
        <taxon>Gunneridae</taxon>
        <taxon>Pentapetalae</taxon>
        <taxon>rosids</taxon>
        <taxon>malvids</taxon>
        <taxon>Malvales</taxon>
        <taxon>Malvaceae</taxon>
        <taxon>Malvoideae</taxon>
        <taxon>Hibiscus</taxon>
    </lineage>
</organism>
<keyword evidence="3" id="KW-1185">Reference proteome</keyword>
<sequence>MERNLRVGRLDRLSSLPIKLILNIVKLLPIQEAVRTSVLSSKWRRLFSLLSTFDLYDVVDELSPENYENFFTFVDKLLSNSQLDLEIFRLSTPGDVDSLRIDRWLAKSLNRCLKELVLGCRNPYLLPAFVFCCQTLTSLKFDIGGGNMSLPASIIVPSLNVLEFRNFVFLDIIIPVRALVSSWADQGHCPFWSTRPWLSMPPLSALPPPFIGKVKGWGVVWLT</sequence>
<reference evidence="2 3" key="1">
    <citation type="journal article" date="2024" name="G3 (Bethesda)">
        <title>Genome assembly of Hibiscus sabdariffa L. provides insights into metabolisms of medicinal natural products.</title>
        <authorList>
            <person name="Kim T."/>
        </authorList>
    </citation>
    <scope>NUCLEOTIDE SEQUENCE [LARGE SCALE GENOMIC DNA]</scope>
    <source>
        <strain evidence="2">TK-2024</strain>
        <tissue evidence="2">Old leaves</tissue>
    </source>
</reference>
<feature type="domain" description="F-box" evidence="1">
    <location>
        <begin position="10"/>
        <end position="59"/>
    </location>
</feature>
<dbReference type="PANTHER" id="PTHR31293:SF12">
    <property type="entry name" value="RNI-LIKE SUPERFAMILY PROTEIN"/>
    <property type="match status" value="1"/>
</dbReference>
<dbReference type="SUPFAM" id="SSF81383">
    <property type="entry name" value="F-box domain"/>
    <property type="match status" value="1"/>
</dbReference>
<dbReference type="EMBL" id="JBBPBM010000226">
    <property type="protein sequence ID" value="KAK8499904.1"/>
    <property type="molecule type" value="Genomic_DNA"/>
</dbReference>
<protein>
    <recommendedName>
        <fullName evidence="1">F-box domain-containing protein</fullName>
    </recommendedName>
</protein>
<dbReference type="Proteomes" id="UP001472677">
    <property type="component" value="Unassembled WGS sequence"/>
</dbReference>
<comment type="caution">
    <text evidence="2">The sequence shown here is derived from an EMBL/GenBank/DDBJ whole genome shotgun (WGS) entry which is preliminary data.</text>
</comment>
<evidence type="ECO:0000259" key="1">
    <source>
        <dbReference type="PROSITE" id="PS50181"/>
    </source>
</evidence>
<dbReference type="Pfam" id="PF00646">
    <property type="entry name" value="F-box"/>
    <property type="match status" value="1"/>
</dbReference>
<dbReference type="InterPro" id="IPR036047">
    <property type="entry name" value="F-box-like_dom_sf"/>
</dbReference>
<name>A0ABR2AZV3_9ROSI</name>
<evidence type="ECO:0000313" key="3">
    <source>
        <dbReference type="Proteomes" id="UP001472677"/>
    </source>
</evidence>